<dbReference type="AlphaFoldDB" id="A0A151XZR1"/>
<feature type="chain" id="PRO_5007592093" description="Lipoprotein" evidence="1">
    <location>
        <begin position="22"/>
        <end position="293"/>
    </location>
</feature>
<accession>A0A151XZR1</accession>
<evidence type="ECO:0008006" key="4">
    <source>
        <dbReference type="Google" id="ProtNLM"/>
    </source>
</evidence>
<evidence type="ECO:0000313" key="2">
    <source>
        <dbReference type="EMBL" id="KYQ71184.1"/>
    </source>
</evidence>
<protein>
    <recommendedName>
        <fullName evidence="4">Lipoprotein</fullName>
    </recommendedName>
</protein>
<evidence type="ECO:0000256" key="1">
    <source>
        <dbReference type="SAM" id="SignalP"/>
    </source>
</evidence>
<reference evidence="2 3" key="1">
    <citation type="submission" date="2016-03" db="EMBL/GenBank/DDBJ databases">
        <title>Acinetobacter genomospecies 28 strain ANC 4149.</title>
        <authorList>
            <person name="Radolfova-Krizova L."/>
            <person name="Nemec A."/>
        </authorList>
    </citation>
    <scope>NUCLEOTIDE SEQUENCE [LARGE SCALE GENOMIC DNA]</scope>
    <source>
        <strain evidence="2 3">ANC 4149</strain>
    </source>
</reference>
<proteinExistence type="predicted"/>
<organism evidence="2 3">
    <name type="scientific">Acinetobacter pragensis</name>
    <dbReference type="NCBI Taxonomy" id="1806892"/>
    <lineage>
        <taxon>Bacteria</taxon>
        <taxon>Pseudomonadati</taxon>
        <taxon>Pseudomonadota</taxon>
        <taxon>Gammaproteobacteria</taxon>
        <taxon>Moraxellales</taxon>
        <taxon>Moraxellaceae</taxon>
        <taxon>Acinetobacter</taxon>
    </lineage>
</organism>
<dbReference type="EMBL" id="LUAW01000032">
    <property type="protein sequence ID" value="KYQ71184.1"/>
    <property type="molecule type" value="Genomic_DNA"/>
</dbReference>
<name>A0A151XZR1_9GAMM</name>
<keyword evidence="3" id="KW-1185">Reference proteome</keyword>
<feature type="signal peptide" evidence="1">
    <location>
        <begin position="1"/>
        <end position="21"/>
    </location>
</feature>
<comment type="caution">
    <text evidence="2">The sequence shown here is derived from an EMBL/GenBank/DDBJ whole genome shotgun (WGS) entry which is preliminary data.</text>
</comment>
<sequence>MKKKTYIILFLSAFFIVACNARNPESTYISKIKVEPCGFDYDIDNYYCAIDKIKLYENKIGENVNYNKEYTVIKINDGKYIRLVVLNQKNKIVYPLNYQIDKNNSNVEHSASSNILCVTGNMYGYRNTYINSKICFKIVDGYFVKSSISENSELAGKIDLKKVKLPNSSEYFAQCLKKSTQKKCEKMGDLENHVYMIDKIIKESQDIEKKFKSENIENLNLSGVKILPDFGNRHYLIGEKYEDTEKGSYSDYYLIKIKPNVEVKYLGGFYSIDKQGNLTYRDHLGNNKNIKLN</sequence>
<dbReference type="Proteomes" id="UP000076276">
    <property type="component" value="Unassembled WGS sequence"/>
</dbReference>
<dbReference type="PROSITE" id="PS51257">
    <property type="entry name" value="PROKAR_LIPOPROTEIN"/>
    <property type="match status" value="1"/>
</dbReference>
<evidence type="ECO:0000313" key="3">
    <source>
        <dbReference type="Proteomes" id="UP000076276"/>
    </source>
</evidence>
<dbReference type="RefSeq" id="WP_067670532.1">
    <property type="nucleotide sequence ID" value="NZ_LUAW01000032.1"/>
</dbReference>
<gene>
    <name evidence="2" type="ORF">AZH43_15920</name>
</gene>
<keyword evidence="1" id="KW-0732">Signal</keyword>
<dbReference type="STRING" id="1806892.AZH43_15920"/>